<dbReference type="EMBL" id="PVQB02000286">
    <property type="protein sequence ID" value="KAF4339404.1"/>
    <property type="molecule type" value="Genomic_DNA"/>
</dbReference>
<keyword evidence="3" id="KW-1185">Reference proteome</keyword>
<protein>
    <submittedName>
        <fullName evidence="2">Uncharacterized protein</fullName>
    </submittedName>
</protein>
<dbReference type="Proteomes" id="UP000730481">
    <property type="component" value="Unassembled WGS sequence"/>
</dbReference>
<gene>
    <name evidence="2" type="ORF">FBEOM_6689</name>
</gene>
<organism evidence="2 3">
    <name type="scientific">Fusarium beomiforme</name>
    <dbReference type="NCBI Taxonomy" id="44412"/>
    <lineage>
        <taxon>Eukaryota</taxon>
        <taxon>Fungi</taxon>
        <taxon>Dikarya</taxon>
        <taxon>Ascomycota</taxon>
        <taxon>Pezizomycotina</taxon>
        <taxon>Sordariomycetes</taxon>
        <taxon>Hypocreomycetidae</taxon>
        <taxon>Hypocreales</taxon>
        <taxon>Nectriaceae</taxon>
        <taxon>Fusarium</taxon>
        <taxon>Fusarium burgessii species complex</taxon>
    </lineage>
</organism>
<dbReference type="AlphaFoldDB" id="A0A9P5DYE5"/>
<comment type="caution">
    <text evidence="2">The sequence shown here is derived from an EMBL/GenBank/DDBJ whole genome shotgun (WGS) entry which is preliminary data.</text>
</comment>
<evidence type="ECO:0000313" key="3">
    <source>
        <dbReference type="Proteomes" id="UP000730481"/>
    </source>
</evidence>
<evidence type="ECO:0000256" key="1">
    <source>
        <dbReference type="SAM" id="MobiDB-lite"/>
    </source>
</evidence>
<feature type="region of interest" description="Disordered" evidence="1">
    <location>
        <begin position="396"/>
        <end position="436"/>
    </location>
</feature>
<name>A0A9P5DYE5_9HYPO</name>
<proteinExistence type="predicted"/>
<sequence length="550" mass="61463">MSDGSASDSDAELIDLTRDDNSHPGINGHENPAPEQEEISLGVDYHGEQILHVIYRPPDPMDVDDGQSSSDDGQNSPESEGSLFIDKDRDCHGDCDDNDDSDDEPSDSGPSDSEGDDDVVERQRQPNTPHSPNRQSAQAADGGTPGGGGGDPGGNDPDNGDGDDNSDSDDDSENDGNHDGNNNDDERYIHINPDAGIEEALEEDNIGVPDWHGTCFQTCQPYYEELALGYIGWRRLFARKLHECRRLRGRYMTRVGHLNQLVGALKEAVGEFYAANEANIQENIRLHQENEALRNLLPEAELDDFPESVPLNIDDMQAALPENIHNLLPEGVTQYLRIWRRGSAVARKTEREWPKAHLRWIRHGWHPNYESWGDIYKLACREENMSWAFSKNTRPKTHPHLTLRPPTHEEEASAITGDCESSTPRPDGRVPGPRDEEDLGPFLVDVLPDGDRVKIIIKILRYALVFDGKFIHAISRLDPYFEPVSANRNCNNQISLLHRFHIGREPVSLTFGTIHPQRLLAPLLVCKEWNMIGSSMFYGANTFAFSSIGE</sequence>
<evidence type="ECO:0000313" key="2">
    <source>
        <dbReference type="EMBL" id="KAF4339404.1"/>
    </source>
</evidence>
<feature type="compositionally biased region" description="Polar residues" evidence="1">
    <location>
        <begin position="125"/>
        <end position="138"/>
    </location>
</feature>
<feature type="compositionally biased region" description="Acidic residues" evidence="1">
    <location>
        <begin position="158"/>
        <end position="174"/>
    </location>
</feature>
<reference evidence="2" key="1">
    <citation type="journal article" date="2017" name="Mycologia">
        <title>Fusarium algeriense, sp. nov., a novel toxigenic crown rot pathogen of durum wheat from Algeria is nested in the Fusarium burgessii species complex.</title>
        <authorList>
            <person name="Laraba I."/>
            <person name="Keddad A."/>
            <person name="Boureghda H."/>
            <person name="Abdallah N."/>
            <person name="Vaughan M.M."/>
            <person name="Proctor R.H."/>
            <person name="Busman M."/>
            <person name="O'Donnell K."/>
        </authorList>
    </citation>
    <scope>NUCLEOTIDE SEQUENCE</scope>
    <source>
        <strain evidence="2">NRRL 25174</strain>
    </source>
</reference>
<feature type="compositionally biased region" description="Basic and acidic residues" evidence="1">
    <location>
        <begin position="85"/>
        <end position="95"/>
    </location>
</feature>
<reference evidence="2" key="2">
    <citation type="submission" date="2020-02" db="EMBL/GenBank/DDBJ databases">
        <title>Identification and distribution of gene clusters putatively required for synthesis of sphingolipid metabolism inhibitors in phylogenetically diverse species of the filamentous fungus Fusarium.</title>
        <authorList>
            <person name="Kim H.-S."/>
            <person name="Busman M."/>
            <person name="Brown D.W."/>
            <person name="Divon H."/>
            <person name="Uhlig S."/>
            <person name="Proctor R.H."/>
        </authorList>
    </citation>
    <scope>NUCLEOTIDE SEQUENCE</scope>
    <source>
        <strain evidence="2">NRRL 25174</strain>
    </source>
</reference>
<accession>A0A9P5DYE5</accession>
<feature type="compositionally biased region" description="Low complexity" evidence="1">
    <location>
        <begin position="66"/>
        <end position="76"/>
    </location>
</feature>
<feature type="region of interest" description="Disordered" evidence="1">
    <location>
        <begin position="1"/>
        <end position="189"/>
    </location>
</feature>
<feature type="compositionally biased region" description="Acidic residues" evidence="1">
    <location>
        <begin position="96"/>
        <end position="106"/>
    </location>
</feature>
<dbReference type="OrthoDB" id="3439669at2759"/>
<feature type="compositionally biased region" description="Gly residues" evidence="1">
    <location>
        <begin position="143"/>
        <end position="153"/>
    </location>
</feature>